<dbReference type="EC" id="6.1.1.21" evidence="2"/>
<name>A0AAE2C0Q8_9LAMI</name>
<dbReference type="SUPFAM" id="SSF52954">
    <property type="entry name" value="Class II aaRS ABD-related"/>
    <property type="match status" value="1"/>
</dbReference>
<evidence type="ECO:0000256" key="9">
    <source>
        <dbReference type="ARBA" id="ARBA00047639"/>
    </source>
</evidence>
<keyword evidence="4" id="KW-0547">Nucleotide-binding</keyword>
<dbReference type="AlphaFoldDB" id="A0AAE2C0Q8"/>
<dbReference type="CDD" id="cd00773">
    <property type="entry name" value="HisRS-like_core"/>
    <property type="match status" value="1"/>
</dbReference>
<feature type="binding site" evidence="10">
    <location>
        <begin position="368"/>
        <end position="369"/>
    </location>
    <ligand>
        <name>L-histidine</name>
        <dbReference type="ChEBI" id="CHEBI:57595"/>
    </ligand>
</feature>
<dbReference type="FunFam" id="3.40.50.800:FF:000017">
    <property type="entry name" value="Histidine--tRNA ligase chloroplastic/mitochondrial"/>
    <property type="match status" value="1"/>
</dbReference>
<evidence type="ECO:0000256" key="1">
    <source>
        <dbReference type="ARBA" id="ARBA00008226"/>
    </source>
</evidence>
<feature type="binding site" evidence="10">
    <location>
        <position position="224"/>
    </location>
    <ligand>
        <name>L-histidine</name>
        <dbReference type="ChEBI" id="CHEBI:57595"/>
    </ligand>
</feature>
<dbReference type="NCBIfam" id="TIGR00442">
    <property type="entry name" value="hisS"/>
    <property type="match status" value="1"/>
</dbReference>
<feature type="region of interest" description="Disordered" evidence="11">
    <location>
        <begin position="80"/>
        <end position="108"/>
    </location>
</feature>
<evidence type="ECO:0000256" key="7">
    <source>
        <dbReference type="ARBA" id="ARBA00023146"/>
    </source>
</evidence>
<evidence type="ECO:0000256" key="11">
    <source>
        <dbReference type="SAM" id="MobiDB-lite"/>
    </source>
</evidence>
<evidence type="ECO:0000256" key="3">
    <source>
        <dbReference type="ARBA" id="ARBA00022598"/>
    </source>
</evidence>
<proteinExistence type="inferred from homology"/>
<dbReference type="Proteomes" id="UP001289374">
    <property type="component" value="Unassembled WGS sequence"/>
</dbReference>
<dbReference type="InterPro" id="IPR015807">
    <property type="entry name" value="His-tRNA-ligase"/>
</dbReference>
<evidence type="ECO:0000256" key="2">
    <source>
        <dbReference type="ARBA" id="ARBA00012815"/>
    </source>
</evidence>
<feature type="binding site" evidence="10">
    <location>
        <position position="206"/>
    </location>
    <ligand>
        <name>L-histidine</name>
        <dbReference type="ChEBI" id="CHEBI:57595"/>
    </ligand>
</feature>
<dbReference type="Gene3D" id="3.30.930.10">
    <property type="entry name" value="Bira Bifunctional Protein, Domain 2"/>
    <property type="match status" value="1"/>
</dbReference>
<dbReference type="PIRSF" id="PIRSF001549">
    <property type="entry name" value="His-tRNA_synth"/>
    <property type="match status" value="1"/>
</dbReference>
<dbReference type="GO" id="GO:0005737">
    <property type="term" value="C:cytoplasm"/>
    <property type="evidence" value="ECO:0007669"/>
    <property type="project" value="InterPro"/>
</dbReference>
<keyword evidence="3 13" id="KW-0436">Ligase</keyword>
<protein>
    <recommendedName>
        <fullName evidence="2">histidine--tRNA ligase</fullName>
        <ecNumber evidence="2">6.1.1.21</ecNumber>
    </recommendedName>
    <alternativeName>
        <fullName evidence="8">Histidyl-tRNA synthetase</fullName>
    </alternativeName>
</protein>
<feature type="binding site" evidence="10">
    <location>
        <position position="364"/>
    </location>
    <ligand>
        <name>L-histidine</name>
        <dbReference type="ChEBI" id="CHEBI:57595"/>
    </ligand>
</feature>
<dbReference type="Pfam" id="PF13393">
    <property type="entry name" value="tRNA-synt_His"/>
    <property type="match status" value="1"/>
</dbReference>
<dbReference type="InterPro" id="IPR041715">
    <property type="entry name" value="HisRS-like_core"/>
</dbReference>
<dbReference type="PROSITE" id="PS50862">
    <property type="entry name" value="AA_TRNA_LIGASE_II"/>
    <property type="match status" value="1"/>
</dbReference>
<accession>A0AAE2C0Q8</accession>
<comment type="similarity">
    <text evidence="1">Belongs to the class-II aminoacyl-tRNA synthetase family.</text>
</comment>
<dbReference type="GO" id="GO:0006427">
    <property type="term" value="P:histidyl-tRNA aminoacylation"/>
    <property type="evidence" value="ECO:0007669"/>
    <property type="project" value="InterPro"/>
</dbReference>
<dbReference type="PANTHER" id="PTHR43707">
    <property type="entry name" value="HISTIDYL-TRNA SYNTHETASE"/>
    <property type="match status" value="1"/>
</dbReference>
<reference evidence="13" key="2">
    <citation type="journal article" date="2024" name="Plant">
        <title>Genomic evolution and insights into agronomic trait innovations of Sesamum species.</title>
        <authorList>
            <person name="Miao H."/>
            <person name="Wang L."/>
            <person name="Qu L."/>
            <person name="Liu H."/>
            <person name="Sun Y."/>
            <person name="Le M."/>
            <person name="Wang Q."/>
            <person name="Wei S."/>
            <person name="Zheng Y."/>
            <person name="Lin W."/>
            <person name="Duan Y."/>
            <person name="Cao H."/>
            <person name="Xiong S."/>
            <person name="Wang X."/>
            <person name="Wei L."/>
            <person name="Li C."/>
            <person name="Ma Q."/>
            <person name="Ju M."/>
            <person name="Zhao R."/>
            <person name="Li G."/>
            <person name="Mu C."/>
            <person name="Tian Q."/>
            <person name="Mei H."/>
            <person name="Zhang T."/>
            <person name="Gao T."/>
            <person name="Zhang H."/>
        </authorList>
    </citation>
    <scope>NUCLEOTIDE SEQUENCE</scope>
    <source>
        <strain evidence="13">K16</strain>
    </source>
</reference>
<gene>
    <name evidence="13" type="ORF">Sango_0844900</name>
</gene>
<dbReference type="InterPro" id="IPR006195">
    <property type="entry name" value="aa-tRNA-synth_II"/>
</dbReference>
<comment type="catalytic activity">
    <reaction evidence="9">
        <text>tRNA(His) + L-histidine + ATP = L-histidyl-tRNA(His) + AMP + diphosphate + H(+)</text>
        <dbReference type="Rhea" id="RHEA:17313"/>
        <dbReference type="Rhea" id="RHEA-COMP:9665"/>
        <dbReference type="Rhea" id="RHEA-COMP:9689"/>
        <dbReference type="ChEBI" id="CHEBI:15378"/>
        <dbReference type="ChEBI" id="CHEBI:30616"/>
        <dbReference type="ChEBI" id="CHEBI:33019"/>
        <dbReference type="ChEBI" id="CHEBI:57595"/>
        <dbReference type="ChEBI" id="CHEBI:78442"/>
        <dbReference type="ChEBI" id="CHEBI:78527"/>
        <dbReference type="ChEBI" id="CHEBI:456215"/>
        <dbReference type="EC" id="6.1.1.21"/>
    </reaction>
</comment>
<dbReference type="FunFam" id="3.30.930.10:FF:000054">
    <property type="entry name" value="Histidine--tRNA ligase chloroplastic/mitochondrial"/>
    <property type="match status" value="1"/>
</dbReference>
<keyword evidence="6" id="KW-0648">Protein biosynthesis</keyword>
<evidence type="ECO:0000256" key="4">
    <source>
        <dbReference type="ARBA" id="ARBA00022741"/>
    </source>
</evidence>
<dbReference type="Gene3D" id="3.40.50.800">
    <property type="entry name" value="Anticodon-binding domain"/>
    <property type="match status" value="1"/>
</dbReference>
<organism evidence="13 14">
    <name type="scientific">Sesamum angolense</name>
    <dbReference type="NCBI Taxonomy" id="2727404"/>
    <lineage>
        <taxon>Eukaryota</taxon>
        <taxon>Viridiplantae</taxon>
        <taxon>Streptophyta</taxon>
        <taxon>Embryophyta</taxon>
        <taxon>Tracheophyta</taxon>
        <taxon>Spermatophyta</taxon>
        <taxon>Magnoliopsida</taxon>
        <taxon>eudicotyledons</taxon>
        <taxon>Gunneridae</taxon>
        <taxon>Pentapetalae</taxon>
        <taxon>asterids</taxon>
        <taxon>lamiids</taxon>
        <taxon>Lamiales</taxon>
        <taxon>Pedaliaceae</taxon>
        <taxon>Sesamum</taxon>
    </lineage>
</organism>
<evidence type="ECO:0000259" key="12">
    <source>
        <dbReference type="PROSITE" id="PS50862"/>
    </source>
</evidence>
<dbReference type="SUPFAM" id="SSF55681">
    <property type="entry name" value="Class II aaRS and biotin synthetases"/>
    <property type="match status" value="1"/>
</dbReference>
<evidence type="ECO:0000256" key="6">
    <source>
        <dbReference type="ARBA" id="ARBA00022917"/>
    </source>
</evidence>
<dbReference type="InterPro" id="IPR004516">
    <property type="entry name" value="HisRS/HisZ"/>
</dbReference>
<feature type="domain" description="Aminoacyl-transfer RNA synthetases class-II family profile" evidence="12">
    <location>
        <begin position="106"/>
        <end position="427"/>
    </location>
</feature>
<dbReference type="EMBL" id="JACGWL010000004">
    <property type="protein sequence ID" value="KAK4404763.1"/>
    <property type="molecule type" value="Genomic_DNA"/>
</dbReference>
<reference evidence="13" key="1">
    <citation type="submission" date="2020-06" db="EMBL/GenBank/DDBJ databases">
        <authorList>
            <person name="Li T."/>
            <person name="Hu X."/>
            <person name="Zhang T."/>
            <person name="Song X."/>
            <person name="Zhang H."/>
            <person name="Dai N."/>
            <person name="Sheng W."/>
            <person name="Hou X."/>
            <person name="Wei L."/>
        </authorList>
    </citation>
    <scope>NUCLEOTIDE SEQUENCE</scope>
    <source>
        <strain evidence="13">K16</strain>
        <tissue evidence="13">Leaf</tissue>
    </source>
</reference>
<dbReference type="InterPro" id="IPR045864">
    <property type="entry name" value="aa-tRNA-synth_II/BPL/LPL"/>
</dbReference>
<keyword evidence="14" id="KW-1185">Reference proteome</keyword>
<comment type="caution">
    <text evidence="13">The sequence shown here is derived from an EMBL/GenBank/DDBJ whole genome shotgun (WGS) entry which is preliminary data.</text>
</comment>
<dbReference type="GO" id="GO:0004821">
    <property type="term" value="F:histidine-tRNA ligase activity"/>
    <property type="evidence" value="ECO:0007669"/>
    <property type="project" value="UniProtKB-EC"/>
</dbReference>
<dbReference type="InterPro" id="IPR036621">
    <property type="entry name" value="Anticodon-bd_dom_sf"/>
</dbReference>
<dbReference type="PANTHER" id="PTHR43707:SF1">
    <property type="entry name" value="HISTIDINE--TRNA LIGASE, MITOCHONDRIAL-RELATED"/>
    <property type="match status" value="1"/>
</dbReference>
<evidence type="ECO:0000256" key="5">
    <source>
        <dbReference type="ARBA" id="ARBA00022840"/>
    </source>
</evidence>
<dbReference type="InterPro" id="IPR004154">
    <property type="entry name" value="Anticodon-bd"/>
</dbReference>
<evidence type="ECO:0000313" key="14">
    <source>
        <dbReference type="Proteomes" id="UP001289374"/>
    </source>
</evidence>
<evidence type="ECO:0000313" key="13">
    <source>
        <dbReference type="EMBL" id="KAK4404763.1"/>
    </source>
</evidence>
<dbReference type="GO" id="GO:0005524">
    <property type="term" value="F:ATP binding"/>
    <property type="evidence" value="ECO:0007669"/>
    <property type="project" value="UniProtKB-KW"/>
</dbReference>
<keyword evidence="5" id="KW-0067">ATP-binding</keyword>
<evidence type="ECO:0000256" key="8">
    <source>
        <dbReference type="ARBA" id="ARBA00030619"/>
    </source>
</evidence>
<sequence length="511" mass="57696">MFSTFNFSGEGVGVELNADMRAITNPSFLIHHHYYHPSLASAVLRSLRHRLPVFSPSLIRVRAQSTSTSTSHAELDNVRTGRSGSLASPPTHLDVTQKIDVNPPKGTRDFPPEEMRLRNWLFQNFREVSQLFGFEEVDFPVLETEALFIRKAGEEIRDQLYCFEDRGNRRVALRPELTPSLARLVIQKGKSVSLPLKWFAIGQCWRYERMTRGRRREHYQWNMDIIGVPHVTAEAELISSVITFFKRIGITSSDVGFKVSSRKVLQEVLRRYSIPESLFGRVCVIIDKLEKIPIDDIKKELMSVELSEDAVEELLQILSVKSLTKLEEKLGSSVEALADLKQLFSLAEKYGYSDWIQFDASIVRGLAYYTGIVFEGFDREGKLRAICGGGRYDRLLSTFGGDDIPACGFGFAAKGKGTYARTQPQVQNIVCSLDQDLQGAASSVAARLREKGQSVDLVLENKPLKWVFKRAARVNAQRLIIVGSTEWQKGMVSVKILSSGEQYEIKFSELE</sequence>
<dbReference type="Pfam" id="PF03129">
    <property type="entry name" value="HGTP_anticodon"/>
    <property type="match status" value="1"/>
</dbReference>
<evidence type="ECO:0000256" key="10">
    <source>
        <dbReference type="PIRSR" id="PIRSR001549-1"/>
    </source>
</evidence>
<dbReference type="HAMAP" id="MF_00127">
    <property type="entry name" value="His_tRNA_synth"/>
    <property type="match status" value="1"/>
</dbReference>
<feature type="binding site" evidence="10">
    <location>
        <position position="220"/>
    </location>
    <ligand>
        <name>L-histidine</name>
        <dbReference type="ChEBI" id="CHEBI:57595"/>
    </ligand>
</feature>
<feature type="binding site" evidence="10">
    <location>
        <begin position="176"/>
        <end position="178"/>
    </location>
    <ligand>
        <name>L-histidine</name>
        <dbReference type="ChEBI" id="CHEBI:57595"/>
    </ligand>
</feature>
<keyword evidence="7" id="KW-0030">Aminoacyl-tRNA synthetase</keyword>